<feature type="signal peptide" evidence="1">
    <location>
        <begin position="1"/>
        <end position="19"/>
    </location>
</feature>
<dbReference type="OrthoDB" id="6881474at2"/>
<dbReference type="EMBL" id="ASGY01000013">
    <property type="protein sequence ID" value="KGE69732.1"/>
    <property type="molecule type" value="Genomic_DNA"/>
</dbReference>
<keyword evidence="1" id="KW-0732">Signal</keyword>
<evidence type="ECO:0000313" key="2">
    <source>
        <dbReference type="EMBL" id="KGE69732.1"/>
    </source>
</evidence>
<sequence>MNRSLIVLLATLFTQGAWAETHSIKAFLADPVAVLDEQGKQQRELSKQETPTQPLPVLQYNQALDLVQVELAGQKVWLDTMDLRIEPPLNVVDLPCQGLTKSQAKDSRNNSTIGFGAGCNQ</sequence>
<evidence type="ECO:0000256" key="1">
    <source>
        <dbReference type="SAM" id="SignalP"/>
    </source>
</evidence>
<organism evidence="2 3">
    <name type="scientific">Pseudomonas fluorescens LMG 5329</name>
    <dbReference type="NCBI Taxonomy" id="1324332"/>
    <lineage>
        <taxon>Bacteria</taxon>
        <taxon>Pseudomonadati</taxon>
        <taxon>Pseudomonadota</taxon>
        <taxon>Gammaproteobacteria</taxon>
        <taxon>Pseudomonadales</taxon>
        <taxon>Pseudomonadaceae</taxon>
        <taxon>Pseudomonas</taxon>
    </lineage>
</organism>
<name>A0A0A1ZA96_PSEFL</name>
<evidence type="ECO:0000313" key="3">
    <source>
        <dbReference type="Proteomes" id="UP000030060"/>
    </source>
</evidence>
<dbReference type="RefSeq" id="WP_038842122.1">
    <property type="nucleotide sequence ID" value="NZ_ASGY01000013.1"/>
</dbReference>
<reference evidence="2 3" key="1">
    <citation type="journal article" date="2013" name="Genome Announc.">
        <title>Draft Genome Sequence of Pseudomonas fluorescens LMG 5329, a White Line-Inducing Principle-Producing Bioindicator for the Mushroom Pathogen Pseudomonas tolaasii.</title>
        <authorList>
            <person name="Ghequire M.G."/>
            <person name="Rokni-Zadeh H."/>
            <person name="Zarrineh P."/>
            <person name="De Mot R."/>
        </authorList>
    </citation>
    <scope>NUCLEOTIDE SEQUENCE [LARGE SCALE GENOMIC DNA]</scope>
    <source>
        <strain evidence="2 3">LMG 5329</strain>
    </source>
</reference>
<protein>
    <submittedName>
        <fullName evidence="2">Uncharacterized protein</fullName>
    </submittedName>
</protein>
<gene>
    <name evidence="2" type="ORF">K814_0101270</name>
</gene>
<accession>A0A0A1ZA96</accession>
<comment type="caution">
    <text evidence="2">The sequence shown here is derived from an EMBL/GenBank/DDBJ whole genome shotgun (WGS) entry which is preliminary data.</text>
</comment>
<dbReference type="Proteomes" id="UP000030060">
    <property type="component" value="Unassembled WGS sequence"/>
</dbReference>
<dbReference type="AlphaFoldDB" id="A0A0A1ZA96"/>
<feature type="chain" id="PRO_5001984913" evidence="1">
    <location>
        <begin position="20"/>
        <end position="121"/>
    </location>
</feature>
<proteinExistence type="predicted"/>